<dbReference type="Gene3D" id="3.40.50.150">
    <property type="entry name" value="Vaccinia Virus protein VP39"/>
    <property type="match status" value="1"/>
</dbReference>
<proteinExistence type="predicted"/>
<dbReference type="EMBL" id="JH636049">
    <property type="protein sequence ID" value="EID56600.1"/>
    <property type="molecule type" value="Genomic_DNA"/>
</dbReference>
<evidence type="ECO:0000256" key="4">
    <source>
        <dbReference type="SAM" id="MobiDB-lite"/>
    </source>
</evidence>
<feature type="non-terminal residue" evidence="6">
    <location>
        <position position="1"/>
    </location>
</feature>
<evidence type="ECO:0000256" key="1">
    <source>
        <dbReference type="ARBA" id="ARBA00022450"/>
    </source>
</evidence>
<dbReference type="InterPro" id="IPR036736">
    <property type="entry name" value="ACP-like_sf"/>
</dbReference>
<keyword evidence="3" id="KW-0808">Transferase</keyword>
<accession>I0V8Z7</accession>
<dbReference type="GO" id="GO:0031177">
    <property type="term" value="F:phosphopantetheine binding"/>
    <property type="evidence" value="ECO:0007669"/>
    <property type="project" value="InterPro"/>
</dbReference>
<dbReference type="Gene3D" id="3.10.129.110">
    <property type="entry name" value="Polyketide synthase dehydratase"/>
    <property type="match status" value="1"/>
</dbReference>
<dbReference type="Proteomes" id="UP000004691">
    <property type="component" value="Unassembled WGS sequence"/>
</dbReference>
<dbReference type="Pfam" id="PF08242">
    <property type="entry name" value="Methyltransf_12"/>
    <property type="match status" value="1"/>
</dbReference>
<dbReference type="SUPFAM" id="SSF53335">
    <property type="entry name" value="S-adenosyl-L-methionine-dependent methyltransferases"/>
    <property type="match status" value="1"/>
</dbReference>
<dbReference type="GO" id="GO:0008168">
    <property type="term" value="F:methyltransferase activity"/>
    <property type="evidence" value="ECO:0007669"/>
    <property type="project" value="UniProtKB-KW"/>
</dbReference>
<dbReference type="SMART" id="SM01294">
    <property type="entry name" value="PKS_PP_betabranch"/>
    <property type="match status" value="1"/>
</dbReference>
<dbReference type="InterPro" id="IPR042104">
    <property type="entry name" value="PKS_dehydratase_sf"/>
</dbReference>
<evidence type="ECO:0000256" key="3">
    <source>
        <dbReference type="ARBA" id="ARBA00022679"/>
    </source>
</evidence>
<feature type="region of interest" description="Disordered" evidence="4">
    <location>
        <begin position="152"/>
        <end position="178"/>
    </location>
</feature>
<dbReference type="SMART" id="SM00823">
    <property type="entry name" value="PKS_PP"/>
    <property type="match status" value="1"/>
</dbReference>
<keyword evidence="2" id="KW-0597">Phosphoprotein</keyword>
<dbReference type="CDD" id="cd02440">
    <property type="entry name" value="AdoMet_MTases"/>
    <property type="match status" value="1"/>
</dbReference>
<sequence>EPFPQGGSFDVAAARAAATRRTPLSDVYAADARAGQVYTGAARADGEVWECPGALVADLAVPEHADRPAFDPALLLAGAVAPGSLRTGEPGSYLPVHVASFRASRALPARCVATIDTSAIRSSGELLTLSVRFHDERGELVAELEGLSSKLVRTPGAPPRTPASPVLETAPSLPPERPEVGAEETVLRAVIAERLGCAPEELDVRAGYFELGIDSAQVLDLVSTVEALVGEKQSPTLLFEHTSIRDLAAHLAPRYPHVFAAATRATAGTTTGTTAEAGGWAEGLTPEDADRWVARETLVRLRELGLFAAGPEPKEGLAARYGVVAKYERWLDEAMRLLAAAGFAADGEVVTLTEAGVRAADPAADPAWADLRGRLAADSYWASQLSLVEECVAALPAVLTGARPVTEILFPGGSLDRMTTAYQGNSIADGLNRTVAETVAAFVRDSGRPVRIGEIGAGTGGTTAVVLPALDAVGGPGEYWFTDLSPAFLTKAEDRFGPGRSYLRYGRWDVERPGAAEALVDGPFDVVIASNVLHATRDLRRVLTNVAAALRPGGLLVINEVTRKSALLTLTFGLLDGWWLYDDEDLRIPGAPLLSAPGWERLLCDHGFAVSRPSATDGAFAEVIVATAGGAG</sequence>
<dbReference type="Gene3D" id="1.10.1200.10">
    <property type="entry name" value="ACP-like"/>
    <property type="match status" value="1"/>
</dbReference>
<dbReference type="HOGENOM" id="CLU_433172_0_0_11"/>
<dbReference type="eggNOG" id="COG0236">
    <property type="taxonomic scope" value="Bacteria"/>
</dbReference>
<evidence type="ECO:0000256" key="2">
    <source>
        <dbReference type="ARBA" id="ARBA00022553"/>
    </source>
</evidence>
<dbReference type="InterPro" id="IPR009081">
    <property type="entry name" value="PP-bd_ACP"/>
</dbReference>
<dbReference type="Pfam" id="PF14765">
    <property type="entry name" value="PS-DH"/>
    <property type="match status" value="1"/>
</dbReference>
<dbReference type="Pfam" id="PF00550">
    <property type="entry name" value="PP-binding"/>
    <property type="match status" value="1"/>
</dbReference>
<dbReference type="InterPro" id="IPR020806">
    <property type="entry name" value="PKS_PP-bd"/>
</dbReference>
<dbReference type="InterPro" id="IPR050444">
    <property type="entry name" value="Polyketide_Synthase"/>
</dbReference>
<organism evidence="6 7">
    <name type="scientific">Saccharomonospora xinjiangensis XJ-54</name>
    <dbReference type="NCBI Taxonomy" id="882086"/>
    <lineage>
        <taxon>Bacteria</taxon>
        <taxon>Bacillati</taxon>
        <taxon>Actinomycetota</taxon>
        <taxon>Actinomycetes</taxon>
        <taxon>Pseudonocardiales</taxon>
        <taxon>Pseudonocardiaceae</taxon>
        <taxon>Saccharomonospora</taxon>
    </lineage>
</organism>
<dbReference type="OrthoDB" id="2455700at2"/>
<keyword evidence="6" id="KW-0489">Methyltransferase</keyword>
<dbReference type="InterPro" id="IPR013217">
    <property type="entry name" value="Methyltransf_12"/>
</dbReference>
<evidence type="ECO:0000313" key="6">
    <source>
        <dbReference type="EMBL" id="EID56600.1"/>
    </source>
</evidence>
<keyword evidence="6" id="KW-0830">Ubiquinone</keyword>
<dbReference type="InterPro" id="IPR049551">
    <property type="entry name" value="PKS_DH_C"/>
</dbReference>
<dbReference type="SUPFAM" id="SSF47336">
    <property type="entry name" value="ACP-like"/>
    <property type="match status" value="1"/>
</dbReference>
<dbReference type="PANTHER" id="PTHR45681">
    <property type="entry name" value="POLYKETIDE SYNTHASE 44-RELATED"/>
    <property type="match status" value="1"/>
</dbReference>
<dbReference type="eggNOG" id="COG2227">
    <property type="taxonomic scope" value="Bacteria"/>
</dbReference>
<protein>
    <submittedName>
        <fullName evidence="6">Methylase involved in ubiquinone/menaquinone biosynthesis</fullName>
    </submittedName>
</protein>
<dbReference type="PANTHER" id="PTHR45681:SF6">
    <property type="entry name" value="POLYKETIDE SYNTHASE 37"/>
    <property type="match status" value="1"/>
</dbReference>
<dbReference type="InterPro" id="IPR029063">
    <property type="entry name" value="SAM-dependent_MTases_sf"/>
</dbReference>
<dbReference type="RefSeq" id="WP_006240834.1">
    <property type="nucleotide sequence ID" value="NZ_JH636049.1"/>
</dbReference>
<reference evidence="6 7" key="1">
    <citation type="submission" date="2012-01" db="EMBL/GenBank/DDBJ databases">
        <title>Improved High-Quality Draft sequence of Saccharomonospora xinjiangensis XJ-54.</title>
        <authorList>
            <consortium name="US DOE Joint Genome Institute"/>
            <person name="Lucas S."/>
            <person name="Han J."/>
            <person name="Lapidus A."/>
            <person name="Cheng J.-F."/>
            <person name="Goodwin L."/>
            <person name="Pitluck S."/>
            <person name="Peters L."/>
            <person name="Mikhailova N."/>
            <person name="Teshima H."/>
            <person name="Detter J.C."/>
            <person name="Han C."/>
            <person name="Tapia R."/>
            <person name="Land M."/>
            <person name="Hauser L."/>
            <person name="Kyrpides N."/>
            <person name="Ivanova N."/>
            <person name="Pagani I."/>
            <person name="Brambilla E.-M."/>
            <person name="Klenk H.-P."/>
            <person name="Woyke T."/>
        </authorList>
    </citation>
    <scope>NUCLEOTIDE SEQUENCE [LARGE SCALE GENOMIC DNA]</scope>
    <source>
        <strain evidence="6 7">XJ-54</strain>
    </source>
</reference>
<feature type="domain" description="Carrier" evidence="5">
    <location>
        <begin position="181"/>
        <end position="255"/>
    </location>
</feature>
<keyword evidence="1" id="KW-0596">Phosphopantetheine</keyword>
<evidence type="ECO:0000259" key="5">
    <source>
        <dbReference type="PROSITE" id="PS50075"/>
    </source>
</evidence>
<dbReference type="PROSITE" id="PS50075">
    <property type="entry name" value="CARRIER"/>
    <property type="match status" value="1"/>
</dbReference>
<dbReference type="GO" id="GO:0032259">
    <property type="term" value="P:methylation"/>
    <property type="evidence" value="ECO:0007669"/>
    <property type="project" value="UniProtKB-KW"/>
</dbReference>
<feature type="non-terminal residue" evidence="6">
    <location>
        <position position="632"/>
    </location>
</feature>
<evidence type="ECO:0000313" key="7">
    <source>
        <dbReference type="Proteomes" id="UP000004691"/>
    </source>
</evidence>
<dbReference type="AlphaFoldDB" id="I0V8Z7"/>
<keyword evidence="7" id="KW-1185">Reference proteome</keyword>
<dbReference type="STRING" id="882086.SacxiDRAFT_4421"/>
<gene>
    <name evidence="6" type="ORF">SacxiDRAFT_4421</name>
</gene>
<name>I0V8Z7_9PSEU</name>